<dbReference type="PROSITE" id="PS00134">
    <property type="entry name" value="TRYPSIN_HIS"/>
    <property type="match status" value="1"/>
</dbReference>
<protein>
    <recommendedName>
        <fullName evidence="4">Phenoloxidase-activating factor 2</fullName>
    </recommendedName>
    <alternativeName>
        <fullName evidence="5">Prophenoloxidase-activating factor II</fullName>
    </alternativeName>
</protein>
<dbReference type="GO" id="GO:0005576">
    <property type="term" value="C:extracellular region"/>
    <property type="evidence" value="ECO:0007669"/>
    <property type="project" value="UniProtKB-SubCell"/>
</dbReference>
<organism evidence="8 9">
    <name type="scientific">Asbolus verrucosus</name>
    <name type="common">Desert ironclad beetle</name>
    <dbReference type="NCBI Taxonomy" id="1661398"/>
    <lineage>
        <taxon>Eukaryota</taxon>
        <taxon>Metazoa</taxon>
        <taxon>Ecdysozoa</taxon>
        <taxon>Arthropoda</taxon>
        <taxon>Hexapoda</taxon>
        <taxon>Insecta</taxon>
        <taxon>Pterygota</taxon>
        <taxon>Neoptera</taxon>
        <taxon>Endopterygota</taxon>
        <taxon>Coleoptera</taxon>
        <taxon>Polyphaga</taxon>
        <taxon>Cucujiformia</taxon>
        <taxon>Tenebrionidae</taxon>
        <taxon>Pimeliinae</taxon>
        <taxon>Asbolus</taxon>
    </lineage>
</organism>
<dbReference type="Pfam" id="PF00089">
    <property type="entry name" value="Trypsin"/>
    <property type="match status" value="1"/>
</dbReference>
<dbReference type="OrthoDB" id="5949700at2759"/>
<dbReference type="InterPro" id="IPR001254">
    <property type="entry name" value="Trypsin_dom"/>
</dbReference>
<comment type="caution">
    <text evidence="8">The sequence shown here is derived from an EMBL/GenBank/DDBJ whole genome shotgun (WGS) entry which is preliminary data.</text>
</comment>
<dbReference type="PROSITE" id="PS50240">
    <property type="entry name" value="TRYPSIN_DOM"/>
    <property type="match status" value="1"/>
</dbReference>
<evidence type="ECO:0000256" key="4">
    <source>
        <dbReference type="ARBA" id="ARBA00068096"/>
    </source>
</evidence>
<keyword evidence="6" id="KW-0732">Signal</keyword>
<dbReference type="PANTHER" id="PTHR24258">
    <property type="entry name" value="SERINE PROTEASE-RELATED"/>
    <property type="match status" value="1"/>
</dbReference>
<evidence type="ECO:0000256" key="2">
    <source>
        <dbReference type="ARBA" id="ARBA00022525"/>
    </source>
</evidence>
<dbReference type="Pfam" id="PF18322">
    <property type="entry name" value="CLIP_1"/>
    <property type="match status" value="1"/>
</dbReference>
<accession>A0A482W0V9</accession>
<sequence>MLFLLLSVTLATSSGYYNFQPNQRNVQCHCVPLHLCPDDEMALNGLLDPRIGDRVCPDPNEVCCDQKENTKLTSSRCGIQGGGRVKSRITSKTTASFGEFPWNLIIQESRDKDMYLYKCGGSLIHPRVAITAAHCVSSYVGEPEKIRVRAGEWDIESRSEPLPFQDNFVEEILVHHGYSALSLENDIAMLILSGGFQLEDNVRLICLMSPGEAIVENRCMASGWGKNAHNNGKYSPILKKVQLPIISRSLCLEALRSTRLGPRYNLHESFICAGGRIGQDSCKGDGGSPLICPLLEESDRFVQIGIVSWGIGCGIDGIPGVYVNVPLYFDWIDEQMNDRDLDASVFRL</sequence>
<proteinExistence type="predicted"/>
<dbReference type="SMART" id="SM00020">
    <property type="entry name" value="Tryp_SPc"/>
    <property type="match status" value="1"/>
</dbReference>
<dbReference type="Gene3D" id="2.40.10.10">
    <property type="entry name" value="Trypsin-like serine proteases"/>
    <property type="match status" value="2"/>
</dbReference>
<gene>
    <name evidence="8" type="ORF">BDFB_012891</name>
</gene>
<dbReference type="InterPro" id="IPR018114">
    <property type="entry name" value="TRYPSIN_HIS"/>
</dbReference>
<evidence type="ECO:0000313" key="9">
    <source>
        <dbReference type="Proteomes" id="UP000292052"/>
    </source>
</evidence>
<dbReference type="GO" id="GO:0006508">
    <property type="term" value="P:proteolysis"/>
    <property type="evidence" value="ECO:0007669"/>
    <property type="project" value="InterPro"/>
</dbReference>
<dbReference type="STRING" id="1661398.A0A482W0V9"/>
<feature type="signal peptide" evidence="6">
    <location>
        <begin position="1"/>
        <end position="15"/>
    </location>
</feature>
<dbReference type="EMBL" id="QDEB01044925">
    <property type="protein sequence ID" value="RZC38257.1"/>
    <property type="molecule type" value="Genomic_DNA"/>
</dbReference>
<dbReference type="InterPro" id="IPR043504">
    <property type="entry name" value="Peptidase_S1_PA_chymotrypsin"/>
</dbReference>
<comment type="subcellular location">
    <subcellularLocation>
        <location evidence="1">Secreted</location>
    </subcellularLocation>
</comment>
<dbReference type="Proteomes" id="UP000292052">
    <property type="component" value="Unassembled WGS sequence"/>
</dbReference>
<evidence type="ECO:0000256" key="6">
    <source>
        <dbReference type="SAM" id="SignalP"/>
    </source>
</evidence>
<dbReference type="SUPFAM" id="SSF50494">
    <property type="entry name" value="Trypsin-like serine proteases"/>
    <property type="match status" value="1"/>
</dbReference>
<dbReference type="InterPro" id="IPR041515">
    <property type="entry name" value="PPAF-2-like_Clip"/>
</dbReference>
<evidence type="ECO:0000256" key="3">
    <source>
        <dbReference type="ARBA" id="ARBA00023157"/>
    </source>
</evidence>
<evidence type="ECO:0000256" key="5">
    <source>
        <dbReference type="ARBA" id="ARBA00076468"/>
    </source>
</evidence>
<name>A0A482W0V9_ASBVE</name>
<keyword evidence="3" id="KW-1015">Disulfide bond</keyword>
<keyword evidence="9" id="KW-1185">Reference proteome</keyword>
<dbReference type="InterPro" id="IPR009003">
    <property type="entry name" value="Peptidase_S1_PA"/>
</dbReference>
<evidence type="ECO:0000313" key="8">
    <source>
        <dbReference type="EMBL" id="RZC38257.1"/>
    </source>
</evidence>
<keyword evidence="2" id="KW-0964">Secreted</keyword>
<dbReference type="AlphaFoldDB" id="A0A482W0V9"/>
<feature type="domain" description="Peptidase S1" evidence="7">
    <location>
        <begin position="79"/>
        <end position="337"/>
    </location>
</feature>
<dbReference type="PANTHER" id="PTHR24258:SF129">
    <property type="entry name" value="LP15124P-RELATED"/>
    <property type="match status" value="1"/>
</dbReference>
<dbReference type="FunFam" id="2.40.10.10:FF:000038">
    <property type="entry name" value="Serine protease"/>
    <property type="match status" value="1"/>
</dbReference>
<dbReference type="GO" id="GO:0004252">
    <property type="term" value="F:serine-type endopeptidase activity"/>
    <property type="evidence" value="ECO:0007669"/>
    <property type="project" value="InterPro"/>
</dbReference>
<dbReference type="CDD" id="cd00190">
    <property type="entry name" value="Tryp_SPc"/>
    <property type="match status" value="1"/>
</dbReference>
<evidence type="ECO:0000256" key="1">
    <source>
        <dbReference type="ARBA" id="ARBA00004613"/>
    </source>
</evidence>
<feature type="chain" id="PRO_5019831279" description="Phenoloxidase-activating factor 2" evidence="6">
    <location>
        <begin position="16"/>
        <end position="348"/>
    </location>
</feature>
<dbReference type="InterPro" id="IPR001314">
    <property type="entry name" value="Peptidase_S1A"/>
</dbReference>
<reference evidence="8 9" key="1">
    <citation type="submission" date="2017-03" db="EMBL/GenBank/DDBJ databases">
        <title>Genome of the blue death feigning beetle - Asbolus verrucosus.</title>
        <authorList>
            <person name="Rider S.D."/>
        </authorList>
    </citation>
    <scope>NUCLEOTIDE SEQUENCE [LARGE SCALE GENOMIC DNA]</scope>
    <source>
        <strain evidence="8">Butters</strain>
        <tissue evidence="8">Head and leg muscle</tissue>
    </source>
</reference>
<evidence type="ECO:0000259" key="7">
    <source>
        <dbReference type="PROSITE" id="PS50240"/>
    </source>
</evidence>
<dbReference type="PRINTS" id="PR00722">
    <property type="entry name" value="CHYMOTRYPSIN"/>
</dbReference>